<dbReference type="Proteomes" id="UP000316080">
    <property type="component" value="Unassembled WGS sequence"/>
</dbReference>
<dbReference type="Gene3D" id="3.40.50.300">
    <property type="entry name" value="P-loop containing nucleotide triphosphate hydrolases"/>
    <property type="match status" value="1"/>
</dbReference>
<protein>
    <recommendedName>
        <fullName evidence="3">KaiC-like domain-containing protein</fullName>
    </recommendedName>
</protein>
<evidence type="ECO:0000313" key="7">
    <source>
        <dbReference type="Proteomes" id="UP000317265"/>
    </source>
</evidence>
<evidence type="ECO:0000313" key="5">
    <source>
        <dbReference type="EMBL" id="TDA39713.1"/>
    </source>
</evidence>
<reference evidence="5 7" key="1">
    <citation type="journal article" date="2019" name="Nat. Microbiol.">
        <title>Expanding anaerobic alkane metabolism in the domain of Archaea.</title>
        <authorList>
            <person name="Wang Y."/>
            <person name="Wegener G."/>
            <person name="Hou J."/>
            <person name="Wang F."/>
            <person name="Xiao X."/>
        </authorList>
    </citation>
    <scope>NUCLEOTIDE SEQUENCE [LARGE SCALE GENOMIC DNA]</scope>
    <source>
        <strain evidence="5">WYZ-LMO11</strain>
    </source>
</reference>
<dbReference type="InterPro" id="IPR027417">
    <property type="entry name" value="P-loop_NTPase"/>
</dbReference>
<dbReference type="PANTHER" id="PTHR43637">
    <property type="entry name" value="UPF0273 PROTEIN TM_0370"/>
    <property type="match status" value="1"/>
</dbReference>
<dbReference type="PANTHER" id="PTHR43637:SF3">
    <property type="entry name" value="FLAGELLA-RELATED PROTEIN H-RELATED"/>
    <property type="match status" value="1"/>
</dbReference>
<evidence type="ECO:0000256" key="1">
    <source>
        <dbReference type="ARBA" id="ARBA00022741"/>
    </source>
</evidence>
<comment type="caution">
    <text evidence="4">The sequence shown here is derived from an EMBL/GenBank/DDBJ whole genome shotgun (WGS) entry which is preliminary data.</text>
</comment>
<evidence type="ECO:0000259" key="3">
    <source>
        <dbReference type="Pfam" id="PF06745"/>
    </source>
</evidence>
<dbReference type="EMBL" id="RXIH01000034">
    <property type="protein sequence ID" value="RZN55849.1"/>
    <property type="molecule type" value="Genomic_DNA"/>
</dbReference>
<dbReference type="NCBIfam" id="NF004723">
    <property type="entry name" value="PRK06067.1"/>
    <property type="match status" value="1"/>
</dbReference>
<sequence>MKIISLGIKELDESIGGGIPHPSLVSIEGEHGAGKTIFTQQIIYSMLRENMKVLVITGETTTNEYINMMKSVKLDVTDYIIKNRFTIYPLHVRGVQWNKFLSTLFLRVVWGYLELKKEKFDCIAIDSLSTISTDTPYNEFLTFLTRIKNIVSDGKSIIVTFHPKSLSEDNLMRLKSASDVYLKLTNTRFAETPIKILEVVKLWGGGQRKSSVMLEIHPSIGLRVMPLGGVKL</sequence>
<dbReference type="Proteomes" id="UP000317265">
    <property type="component" value="Unassembled WGS sequence"/>
</dbReference>
<dbReference type="SUPFAM" id="SSF52540">
    <property type="entry name" value="P-loop containing nucleoside triphosphate hydrolases"/>
    <property type="match status" value="1"/>
</dbReference>
<feature type="domain" description="KaiC-like" evidence="3">
    <location>
        <begin position="6"/>
        <end position="226"/>
    </location>
</feature>
<name>A0A520KEX9_9CREN</name>
<dbReference type="InterPro" id="IPR014774">
    <property type="entry name" value="KaiC-like_dom"/>
</dbReference>
<keyword evidence="1" id="KW-0547">Nucleotide-binding</keyword>
<accession>A0A520KEX9</accession>
<dbReference type="Pfam" id="PF06745">
    <property type="entry name" value="ATPase"/>
    <property type="match status" value="1"/>
</dbReference>
<reference evidence="4 6" key="2">
    <citation type="journal article" date="2019" name="Nat. Microbiol.">
        <title>Wide diversity of methane and short-chain alkane metabolisms in uncultured archaea.</title>
        <authorList>
            <person name="Borrel G."/>
            <person name="Adam P.S."/>
            <person name="McKay L.J."/>
            <person name="Chen L.X."/>
            <person name="Sierra-Garcia I.N."/>
            <person name="Sieber C.M."/>
            <person name="Letourneur Q."/>
            <person name="Ghozlane A."/>
            <person name="Andersen G.L."/>
            <person name="Li W.J."/>
            <person name="Hallam S.J."/>
            <person name="Muyzer G."/>
            <person name="de Oliveira V.M."/>
            <person name="Inskeep W.P."/>
            <person name="Banfield J.F."/>
            <person name="Gribaldo S."/>
        </authorList>
    </citation>
    <scope>NUCLEOTIDE SEQUENCE [LARGE SCALE GENOMIC DNA]</scope>
    <source>
        <strain evidence="4">Verst-YHS</strain>
    </source>
</reference>
<evidence type="ECO:0000313" key="6">
    <source>
        <dbReference type="Proteomes" id="UP000316080"/>
    </source>
</evidence>
<gene>
    <name evidence="5" type="ORF">DSO09_01855</name>
    <name evidence="4" type="ORF">EF809_04345</name>
</gene>
<proteinExistence type="predicted"/>
<keyword evidence="2" id="KW-0067">ATP-binding</keyword>
<dbReference type="GO" id="GO:0005524">
    <property type="term" value="F:ATP binding"/>
    <property type="evidence" value="ECO:0007669"/>
    <property type="project" value="UniProtKB-KW"/>
</dbReference>
<dbReference type="AlphaFoldDB" id="A0A520KEX9"/>
<evidence type="ECO:0000256" key="2">
    <source>
        <dbReference type="ARBA" id="ARBA00022840"/>
    </source>
</evidence>
<organism evidence="4 6">
    <name type="scientific">Thermoproteota archaeon</name>
    <dbReference type="NCBI Taxonomy" id="2056631"/>
    <lineage>
        <taxon>Archaea</taxon>
        <taxon>Thermoproteota</taxon>
    </lineage>
</organism>
<dbReference type="EMBL" id="QNVI01000021">
    <property type="protein sequence ID" value="TDA39713.1"/>
    <property type="molecule type" value="Genomic_DNA"/>
</dbReference>
<evidence type="ECO:0000313" key="4">
    <source>
        <dbReference type="EMBL" id="RZN55849.1"/>
    </source>
</evidence>